<dbReference type="Pfam" id="PF01526">
    <property type="entry name" value="DDE_Tnp_Tn3"/>
    <property type="match status" value="1"/>
</dbReference>
<name>A0A0Q0DAR6_9PSED</name>
<proteinExistence type="predicted"/>
<dbReference type="Proteomes" id="UP000050317">
    <property type="component" value="Unassembled WGS sequence"/>
</dbReference>
<accession>A0A0Q0DAR6</accession>
<dbReference type="GO" id="GO:0004803">
    <property type="term" value="F:transposase activity"/>
    <property type="evidence" value="ECO:0007669"/>
    <property type="project" value="InterPro"/>
</dbReference>
<evidence type="ECO:0000259" key="1">
    <source>
        <dbReference type="Pfam" id="PF01526"/>
    </source>
</evidence>
<dbReference type="PATRIC" id="fig|251703.9.peg.1342"/>
<feature type="domain" description="Tn3 transposase DDE" evidence="1">
    <location>
        <begin position="1"/>
        <end position="48"/>
    </location>
</feature>
<protein>
    <recommendedName>
        <fullName evidence="1">Tn3 transposase DDE domain-containing protein</fullName>
    </recommendedName>
</protein>
<dbReference type="EMBL" id="LJRR01000104">
    <property type="protein sequence ID" value="KPZ20438.1"/>
    <property type="molecule type" value="Genomic_DNA"/>
</dbReference>
<organism evidence="2 3">
    <name type="scientific">Pseudomonas syringae pv. viburni</name>
    <dbReference type="NCBI Taxonomy" id="251703"/>
    <lineage>
        <taxon>Bacteria</taxon>
        <taxon>Pseudomonadati</taxon>
        <taxon>Pseudomonadota</taxon>
        <taxon>Gammaproteobacteria</taxon>
        <taxon>Pseudomonadales</taxon>
        <taxon>Pseudomonadaceae</taxon>
        <taxon>Pseudomonas</taxon>
    </lineage>
</organism>
<sequence>MDRALATVVAAQAKLPMSRFWGIGSTASSDGQFFPSARQGEAMNMVNAK</sequence>
<dbReference type="InterPro" id="IPR002513">
    <property type="entry name" value="Tn3_Tnp_DDE_dom"/>
</dbReference>
<evidence type="ECO:0000313" key="2">
    <source>
        <dbReference type="EMBL" id="KPZ20438.1"/>
    </source>
</evidence>
<evidence type="ECO:0000313" key="3">
    <source>
        <dbReference type="Proteomes" id="UP000050317"/>
    </source>
</evidence>
<reference evidence="2 3" key="1">
    <citation type="submission" date="2015-09" db="EMBL/GenBank/DDBJ databases">
        <title>Genome announcement of multiple Pseudomonas syringae strains.</title>
        <authorList>
            <person name="Thakur S."/>
            <person name="Wang P.W."/>
            <person name="Gong Y."/>
            <person name="Weir B.S."/>
            <person name="Guttman D.S."/>
        </authorList>
    </citation>
    <scope>NUCLEOTIDE SEQUENCE [LARGE SCALE GENOMIC DNA]</scope>
    <source>
        <strain evidence="2 3">ICMP3963</strain>
    </source>
</reference>
<dbReference type="AlphaFoldDB" id="A0A0Q0DAR6"/>
<comment type="caution">
    <text evidence="2">The sequence shown here is derived from an EMBL/GenBank/DDBJ whole genome shotgun (WGS) entry which is preliminary data.</text>
</comment>
<dbReference type="GO" id="GO:0006313">
    <property type="term" value="P:DNA transposition"/>
    <property type="evidence" value="ECO:0007669"/>
    <property type="project" value="InterPro"/>
</dbReference>
<gene>
    <name evidence="2" type="ORF">ALO40_200262</name>
</gene>